<name>A0A3S5EVE8_9ACTN</name>
<dbReference type="Gene3D" id="3.20.20.80">
    <property type="entry name" value="Glycosidases"/>
    <property type="match status" value="1"/>
</dbReference>
<sequence>MVDVWVQKTQAWLNATYGQVDGWVPLTENGLTGWATIYGLRRGLQHELGISPVTSGFGPATTAAFISQIGAIGTATTSENLLRLVSGSLWCKGLAGTTFGTPITFASIAGSVSTARTQLGLSSPPIIVDVKMMASLMSMDAYTTLSGQGGTDGVREVEQWLNATYSTRENFALVPCDGVFSRQIQTAVLYGLQYEFGMNDATANGNFGPGTQAGLRSQAPVATGSSDSTHHFVHLFQGLLRFNGYGSTPFTGSFEATTAAQTSTFQSFMALTSNGKGDYGTWCALLVSSGDPNRAVSGFDTAQQLTPAQASAAANADYSHVGRYLVGSGKFITAVELAGLKAAGLVLLPIEERYNNSDAVMTADQGKAQAIEALERCRVLDLPAGATVFFAVDYDPTGDEILGPVSNFFTAINTWMNSHLLGKYAVGVYGTRNVCLSMMSAGKASAAFVAGMSTGWSGNMGWPMPNPWAYNQIQETTATLAGSSVDVDHDAVAVGAPAVALSGVTPPPTEKDGATTSTGFDTVYQWTVSAEAKCERALHGTTQAVESPLLPQFILGWMRKPDYWDNDSEAKKAMWQTYTSEYSSDANQTAARGICENALGTPGSAADSPVANISYRDVPHMAATALGYIDWGIPAESNTWDFGDLGGWPLDLIQIWGAYTRDGKGADLATWMSQHIGIVNDSERFAYADVLADADSYELALALKSHKSGLGLSDSMRDLYQQSGNARISRFYSERFGGSADNVSNAYTGLVTGSFGSFILTKPILLRAAEADTMPTTAQADVCARAYAAFLANPHL</sequence>
<evidence type="ECO:0000313" key="2">
    <source>
        <dbReference type="EMBL" id="VEI04489.1"/>
    </source>
</evidence>
<dbReference type="SUPFAM" id="SSF51445">
    <property type="entry name" value="(Trans)glycosidases"/>
    <property type="match status" value="1"/>
</dbReference>
<organism evidence="2 3">
    <name type="scientific">Acidipropionibacterium jensenii</name>
    <dbReference type="NCBI Taxonomy" id="1749"/>
    <lineage>
        <taxon>Bacteria</taxon>
        <taxon>Bacillati</taxon>
        <taxon>Actinomycetota</taxon>
        <taxon>Actinomycetes</taxon>
        <taxon>Propionibacteriales</taxon>
        <taxon>Propionibacteriaceae</taxon>
        <taxon>Acidipropionibacterium</taxon>
    </lineage>
</organism>
<reference evidence="2 3" key="1">
    <citation type="submission" date="2018-12" db="EMBL/GenBank/DDBJ databases">
        <authorList>
            <consortium name="Pathogen Informatics"/>
        </authorList>
    </citation>
    <scope>NUCLEOTIDE SEQUENCE [LARGE SCALE GENOMIC DNA]</scope>
    <source>
        <strain evidence="2 3">NCTC13652</strain>
    </source>
</reference>
<evidence type="ECO:0000313" key="3">
    <source>
        <dbReference type="Proteomes" id="UP000277858"/>
    </source>
</evidence>
<dbReference type="Pfam" id="PF08924">
    <property type="entry name" value="Rv2525c_GlyHyd-like"/>
    <property type="match status" value="1"/>
</dbReference>
<gene>
    <name evidence="2" type="ORF">NCTC13652_02721</name>
</gene>
<dbReference type="Proteomes" id="UP000277858">
    <property type="component" value="Chromosome"/>
</dbReference>
<dbReference type="InterPro" id="IPR036365">
    <property type="entry name" value="PGBD-like_sf"/>
</dbReference>
<dbReference type="RefSeq" id="WP_126412825.1">
    <property type="nucleotide sequence ID" value="NZ_JAKDOP010000214.1"/>
</dbReference>
<dbReference type="InterPro" id="IPR017853">
    <property type="entry name" value="GH"/>
</dbReference>
<keyword evidence="3" id="KW-1185">Reference proteome</keyword>
<dbReference type="AlphaFoldDB" id="A0A3S5EVE8"/>
<dbReference type="EMBL" id="LR134473">
    <property type="protein sequence ID" value="VEI04489.1"/>
    <property type="molecule type" value="Genomic_DNA"/>
</dbReference>
<feature type="domain" description="Rv2525c-like glycoside hydrolase-like" evidence="1">
    <location>
        <begin position="314"/>
        <end position="491"/>
    </location>
</feature>
<protein>
    <submittedName>
        <fullName evidence="2">Domain of uncharacterized function (DUF1906)</fullName>
    </submittedName>
</protein>
<proteinExistence type="predicted"/>
<dbReference type="CDD" id="cd06418">
    <property type="entry name" value="GH25_BacA-like"/>
    <property type="match status" value="1"/>
</dbReference>
<evidence type="ECO:0000259" key="1">
    <source>
        <dbReference type="Pfam" id="PF08924"/>
    </source>
</evidence>
<accession>A0A3S5EVE8</accession>
<dbReference type="OrthoDB" id="1795295at2"/>
<dbReference type="SUPFAM" id="SSF47090">
    <property type="entry name" value="PGBD-like"/>
    <property type="match status" value="1"/>
</dbReference>
<dbReference type="InterPro" id="IPR015020">
    <property type="entry name" value="Rv2525c-like_Glyco_Hydro-like"/>
</dbReference>